<feature type="compositionally biased region" description="Basic and acidic residues" evidence="1">
    <location>
        <begin position="811"/>
        <end position="828"/>
    </location>
</feature>
<reference evidence="3" key="1">
    <citation type="journal article" date="2012" name="PLoS Genet.">
        <title>The genomes of the fungal plant pathogens Cladosporium fulvum and Dothistroma septosporum reveal adaptation to different hosts and lifestyles but also signatures of common ancestry.</title>
        <authorList>
            <person name="de Wit P.J.G.M."/>
            <person name="van der Burgt A."/>
            <person name="Oekmen B."/>
            <person name="Stergiopoulos I."/>
            <person name="Abd-Elsalam K.A."/>
            <person name="Aerts A.L."/>
            <person name="Bahkali A.H."/>
            <person name="Beenen H.G."/>
            <person name="Chettri P."/>
            <person name="Cox M.P."/>
            <person name="Datema E."/>
            <person name="de Vries R.P."/>
            <person name="Dhillon B."/>
            <person name="Ganley A.R."/>
            <person name="Griffiths S.A."/>
            <person name="Guo Y."/>
            <person name="Hamelin R.C."/>
            <person name="Henrissat B."/>
            <person name="Kabir M.S."/>
            <person name="Jashni M.K."/>
            <person name="Kema G."/>
            <person name="Klaubauf S."/>
            <person name="Lapidus A."/>
            <person name="Levasseur A."/>
            <person name="Lindquist E."/>
            <person name="Mehrabi R."/>
            <person name="Ohm R.A."/>
            <person name="Owen T.J."/>
            <person name="Salamov A."/>
            <person name="Schwelm A."/>
            <person name="Schijlen E."/>
            <person name="Sun H."/>
            <person name="van den Burg H.A."/>
            <person name="van Ham R.C.H.J."/>
            <person name="Zhang S."/>
            <person name="Goodwin S.B."/>
            <person name="Grigoriev I.V."/>
            <person name="Collemare J."/>
            <person name="Bradshaw R.E."/>
        </authorList>
    </citation>
    <scope>NUCLEOTIDE SEQUENCE [LARGE SCALE GENOMIC DNA]</scope>
    <source>
        <strain evidence="3">NZE10 / CBS 128990</strain>
    </source>
</reference>
<accession>N1PUD5</accession>
<dbReference type="EMBL" id="KB446536">
    <property type="protein sequence ID" value="EME46997.1"/>
    <property type="molecule type" value="Genomic_DNA"/>
</dbReference>
<feature type="region of interest" description="Disordered" evidence="1">
    <location>
        <begin position="707"/>
        <end position="728"/>
    </location>
</feature>
<feature type="compositionally biased region" description="Acidic residues" evidence="1">
    <location>
        <begin position="840"/>
        <end position="859"/>
    </location>
</feature>
<protein>
    <submittedName>
        <fullName evidence="2">Uncharacterized protein</fullName>
    </submittedName>
</protein>
<dbReference type="OrthoDB" id="10594945at2759"/>
<dbReference type="Proteomes" id="UP000016933">
    <property type="component" value="Unassembled WGS sequence"/>
</dbReference>
<sequence>MRMLLCRGVCSSKRLADKTHISSSTQSLHREKLCHISRHSTMATDGLRIKAHPRRTYDNAAPLKQQDKAVLRVQYQNDVDIIDIGLDDHTFRLTPILRQYCDQMRNNMFNQELEIIGRGHVLLFTAFLFDHNDVRNNYFRLDRRSQWRFPTFRSLLSAADLQTSRQIGQPPTILVYVESSESTNAELYSFICADQPYFRSWRIYGAAKSHSVRPVEQVITIDDNRNLYIGVPAIGQARVSLEPSETGHKERIELVKDKLYSRAPHPKLTFQPHESILGVAPATVESPLVLSVRLINHLQIPELKHVTLPPQAWIQIIPPKVPARRIKTALIHALNQKNSDLDAGKQRADPRRVGRLFEDKSGKKWDVELWIMPQGRNMQYFHRYESNDLAGFCSPGWSGLHAEAHFIPSGLHHTRQSDIPRIQRPTDSDSGISEREQYGLHPGLSENPLVSVSEHESRTVRLYGYGENSTTVVTSQHRQRLLPSDLNWATRHYEQFFWVDLAGPDNDDQSETREPDTTGTRSATLRSIFGRRYLVKDYNNHEPRYNFTGLTSGHPVKQDAKTYHIGINIINSLHALSLDDVHIPPILIRTQQPAAITTNSIANQILTTLEQHALQEPEGDLGRLHTIATKEQWRVQIWYLPQGKDSGIMCLPGDTAWDRFLGDEHDTLYVEAHVMPVVVGIAQSALSTAQKTIVRSDTRTDVAELIRRAGDSGAGNEENNEDNNEEDFDDGLFVSERQGDQNELDRIMAAVNSVEDTGTTDDQELLTEQRLREELIKQARSETQVQPSQSLGHMFVFGEASTYAEQLGNADDDRSAKEIRHGGRKDDVDAALGSSFFQEREEECEDDWEDVDEDAGGNA</sequence>
<keyword evidence="3" id="KW-1185">Reference proteome</keyword>
<dbReference type="OMA" id="YHIGINI"/>
<proteinExistence type="predicted"/>
<feature type="region of interest" description="Disordered" evidence="1">
    <location>
        <begin position="807"/>
        <end position="859"/>
    </location>
</feature>
<reference evidence="2 3" key="2">
    <citation type="journal article" date="2012" name="PLoS Pathog.">
        <title>Diverse lifestyles and strategies of plant pathogenesis encoded in the genomes of eighteen Dothideomycetes fungi.</title>
        <authorList>
            <person name="Ohm R.A."/>
            <person name="Feau N."/>
            <person name="Henrissat B."/>
            <person name="Schoch C.L."/>
            <person name="Horwitz B.A."/>
            <person name="Barry K.W."/>
            <person name="Condon B.J."/>
            <person name="Copeland A.C."/>
            <person name="Dhillon B."/>
            <person name="Glaser F."/>
            <person name="Hesse C.N."/>
            <person name="Kosti I."/>
            <person name="LaButti K."/>
            <person name="Lindquist E.A."/>
            <person name="Lucas S."/>
            <person name="Salamov A.A."/>
            <person name="Bradshaw R.E."/>
            <person name="Ciuffetti L."/>
            <person name="Hamelin R.C."/>
            <person name="Kema G.H.J."/>
            <person name="Lawrence C."/>
            <person name="Scott J.A."/>
            <person name="Spatafora J.W."/>
            <person name="Turgeon B.G."/>
            <person name="de Wit P.J.G.M."/>
            <person name="Zhong S."/>
            <person name="Goodwin S.B."/>
            <person name="Grigoriev I.V."/>
        </authorList>
    </citation>
    <scope>NUCLEOTIDE SEQUENCE [LARGE SCALE GENOMIC DNA]</scope>
    <source>
        <strain evidence="3">NZE10 / CBS 128990</strain>
    </source>
</reference>
<name>N1PUD5_DOTSN</name>
<gene>
    <name evidence="2" type="ORF">DOTSEDRAFT_31515</name>
</gene>
<dbReference type="AlphaFoldDB" id="N1PUD5"/>
<evidence type="ECO:0000256" key="1">
    <source>
        <dbReference type="SAM" id="MobiDB-lite"/>
    </source>
</evidence>
<evidence type="ECO:0000313" key="2">
    <source>
        <dbReference type="EMBL" id="EME46997.1"/>
    </source>
</evidence>
<evidence type="ECO:0000313" key="3">
    <source>
        <dbReference type="Proteomes" id="UP000016933"/>
    </source>
</evidence>
<dbReference type="HOGENOM" id="CLU_332889_0_0_1"/>
<feature type="compositionally biased region" description="Acidic residues" evidence="1">
    <location>
        <begin position="718"/>
        <end position="728"/>
    </location>
</feature>
<organism evidence="2 3">
    <name type="scientific">Dothistroma septosporum (strain NZE10 / CBS 128990)</name>
    <name type="common">Red band needle blight fungus</name>
    <name type="synonym">Mycosphaerella pini</name>
    <dbReference type="NCBI Taxonomy" id="675120"/>
    <lineage>
        <taxon>Eukaryota</taxon>
        <taxon>Fungi</taxon>
        <taxon>Dikarya</taxon>
        <taxon>Ascomycota</taxon>
        <taxon>Pezizomycotina</taxon>
        <taxon>Dothideomycetes</taxon>
        <taxon>Dothideomycetidae</taxon>
        <taxon>Mycosphaerellales</taxon>
        <taxon>Mycosphaerellaceae</taxon>
        <taxon>Dothistroma</taxon>
    </lineage>
</organism>